<reference evidence="1 2" key="1">
    <citation type="submission" date="2017-05" db="EMBL/GenBank/DDBJ databases">
        <title>Biotechnological potential of actinobacteria isolated from South African environments.</title>
        <authorList>
            <person name="Le Roes-Hill M."/>
            <person name="Prins A."/>
            <person name="Durrell K.A."/>
        </authorList>
    </citation>
    <scope>NUCLEOTIDE SEQUENCE [LARGE SCALE GENOMIC DNA]</scope>
    <source>
        <strain evidence="1">M26</strain>
    </source>
</reference>
<dbReference type="Proteomes" id="UP000194761">
    <property type="component" value="Unassembled WGS sequence"/>
</dbReference>
<dbReference type="AlphaFoldDB" id="A0A243RMD1"/>
<sequence length="175" mass="18437">MSPRSSIAPVVASGTASVVKLLVATLAFIGAYAGVETSQVASAQAPAGVAAQTRAQPVTLSSESMQATTVEAPAAGTIAVSALGVSRPCHRPYLIRSVVDNPRPDSAVSYGWRLQRWSTTTRTWRTYLTSHSGFAGRSQTAEWQPSVVDNPGWYRAELSVAGGARLRSARFLVSC</sequence>
<accession>A0A243RMD1</accession>
<proteinExistence type="predicted"/>
<comment type="caution">
    <text evidence="1">The sequence shown here is derived from an EMBL/GenBank/DDBJ whole genome shotgun (WGS) entry which is preliminary data.</text>
</comment>
<name>A0A243RMD1_9ACTN</name>
<evidence type="ECO:0000313" key="2">
    <source>
        <dbReference type="Proteomes" id="UP000194761"/>
    </source>
</evidence>
<evidence type="ECO:0000313" key="1">
    <source>
        <dbReference type="EMBL" id="OUC96099.1"/>
    </source>
</evidence>
<keyword evidence="2" id="KW-1185">Reference proteome</keyword>
<organism evidence="1 2">
    <name type="scientific">Streptosporangium minutum</name>
    <dbReference type="NCBI Taxonomy" id="569862"/>
    <lineage>
        <taxon>Bacteria</taxon>
        <taxon>Bacillati</taxon>
        <taxon>Actinomycetota</taxon>
        <taxon>Actinomycetes</taxon>
        <taxon>Streptosporangiales</taxon>
        <taxon>Streptosporangiaceae</taxon>
        <taxon>Streptosporangium</taxon>
    </lineage>
</organism>
<dbReference type="EMBL" id="NGFP01000065">
    <property type="protein sequence ID" value="OUC96099.1"/>
    <property type="molecule type" value="Genomic_DNA"/>
</dbReference>
<gene>
    <name evidence="1" type="ORF">CA984_16175</name>
</gene>
<protein>
    <submittedName>
        <fullName evidence="1">Uncharacterized protein</fullName>
    </submittedName>
</protein>
<dbReference type="RefSeq" id="WP_133061681.1">
    <property type="nucleotide sequence ID" value="NZ_NGFP01000065.1"/>
</dbReference>